<dbReference type="SUPFAM" id="SSF49464">
    <property type="entry name" value="Carboxypeptidase regulatory domain-like"/>
    <property type="match status" value="1"/>
</dbReference>
<name>A0A9X1L207_9BACT</name>
<dbReference type="RefSeq" id="WP_225698424.1">
    <property type="nucleotide sequence ID" value="NZ_JAIXNE010000002.1"/>
</dbReference>
<dbReference type="AlphaFoldDB" id="A0A9X1L207"/>
<dbReference type="Pfam" id="PF13715">
    <property type="entry name" value="CarbopepD_reg_2"/>
    <property type="match status" value="1"/>
</dbReference>
<evidence type="ECO:0000313" key="2">
    <source>
        <dbReference type="EMBL" id="MCA6075321.1"/>
    </source>
</evidence>
<feature type="signal peptide" evidence="1">
    <location>
        <begin position="1"/>
        <end position="21"/>
    </location>
</feature>
<proteinExistence type="predicted"/>
<keyword evidence="4" id="KW-0378">Hydrolase</keyword>
<organism evidence="4 5">
    <name type="scientific">Fulvivirga sedimenti</name>
    <dbReference type="NCBI Taxonomy" id="2879465"/>
    <lineage>
        <taxon>Bacteria</taxon>
        <taxon>Pseudomonadati</taxon>
        <taxon>Bacteroidota</taxon>
        <taxon>Cytophagia</taxon>
        <taxon>Cytophagales</taxon>
        <taxon>Fulvivirgaceae</taxon>
        <taxon>Fulvivirga</taxon>
    </lineage>
</organism>
<accession>A0A9X1L207</accession>
<dbReference type="EMBL" id="JAIXNE010000004">
    <property type="protein sequence ID" value="MCA6077626.1"/>
    <property type="molecule type" value="Genomic_DNA"/>
</dbReference>
<evidence type="ECO:0000313" key="4">
    <source>
        <dbReference type="EMBL" id="MCA6077626.1"/>
    </source>
</evidence>
<dbReference type="Proteomes" id="UP001139409">
    <property type="component" value="Unassembled WGS sequence"/>
</dbReference>
<gene>
    <name evidence="2" type="ORF">LDX50_10600</name>
    <name evidence="3" type="ORF">LDX50_16570</name>
    <name evidence="4" type="ORF">LDX50_22290</name>
</gene>
<dbReference type="EMBL" id="JAIXNE010000003">
    <property type="protein sequence ID" value="MCA6076498.1"/>
    <property type="molecule type" value="Genomic_DNA"/>
</dbReference>
<feature type="chain" id="PRO_5041195043" evidence="1">
    <location>
        <begin position="22"/>
        <end position="254"/>
    </location>
</feature>
<evidence type="ECO:0000256" key="1">
    <source>
        <dbReference type="SAM" id="SignalP"/>
    </source>
</evidence>
<protein>
    <submittedName>
        <fullName evidence="4">Carboxypeptidase-like regulatory domain-containing protein</fullName>
    </submittedName>
</protein>
<comment type="caution">
    <text evidence="4">The sequence shown here is derived from an EMBL/GenBank/DDBJ whole genome shotgun (WGS) entry which is preliminary data.</text>
</comment>
<keyword evidence="1" id="KW-0732">Signal</keyword>
<keyword evidence="4" id="KW-0121">Carboxypeptidase</keyword>
<evidence type="ECO:0000313" key="3">
    <source>
        <dbReference type="EMBL" id="MCA6076498.1"/>
    </source>
</evidence>
<evidence type="ECO:0000313" key="5">
    <source>
        <dbReference type="Proteomes" id="UP001139409"/>
    </source>
</evidence>
<keyword evidence="4" id="KW-0645">Protease</keyword>
<reference evidence="4" key="1">
    <citation type="submission" date="2021-09" db="EMBL/GenBank/DDBJ databases">
        <title>Fulvivirga sp. isolated from coastal sediment.</title>
        <authorList>
            <person name="Yu H."/>
        </authorList>
    </citation>
    <scope>NUCLEOTIDE SEQUENCE</scope>
    <source>
        <strain evidence="4">1062</strain>
    </source>
</reference>
<sequence>MPLRIFTILFCLIACKAAVFGQTNLPFIEIEGEIRESDTKDPVPYVHIMNPNSGLGTVSNTEGRFWMKMMPSDTILFSAIGYETYAFTLNPDQNSRRLRIVIELNTSTQVLKPVNIFAYRDEESLKQALIELEVPDDNQNVALQIPGVRTGPMTENPVFQIGGPFSFFHNKFSREAKASRKLEKDIATYDYTKILKAKYNEQVVMQLTGLPEDEVEEFMNFCKIDEAYIYSATEYDIALLVSDCLKKFNEQPGD</sequence>
<dbReference type="EMBL" id="JAIXNE010000002">
    <property type="protein sequence ID" value="MCA6075321.1"/>
    <property type="molecule type" value="Genomic_DNA"/>
</dbReference>
<keyword evidence="5" id="KW-1185">Reference proteome</keyword>
<dbReference type="GO" id="GO:0004180">
    <property type="term" value="F:carboxypeptidase activity"/>
    <property type="evidence" value="ECO:0007669"/>
    <property type="project" value="UniProtKB-KW"/>
</dbReference>
<dbReference type="InterPro" id="IPR008969">
    <property type="entry name" value="CarboxyPept-like_regulatory"/>
</dbReference>